<name>A0ABT6ZJR6_9ACTN</name>
<keyword evidence="1" id="KW-0472">Membrane</keyword>
<accession>A0ABT6ZJR6</accession>
<gene>
    <name evidence="2" type="ORF">QJ043_04230</name>
</gene>
<evidence type="ECO:0000313" key="2">
    <source>
        <dbReference type="EMBL" id="MDJ1129286.1"/>
    </source>
</evidence>
<reference evidence="2" key="1">
    <citation type="submission" date="2023-05" db="EMBL/GenBank/DDBJ databases">
        <title>[olsenella] sp. nov., isolated from a pig farm feces dump.</title>
        <authorList>
            <person name="Chang Y.-H."/>
        </authorList>
    </citation>
    <scope>NUCLEOTIDE SEQUENCE</scope>
    <source>
        <strain evidence="2">YH-ols2217</strain>
    </source>
</reference>
<dbReference type="RefSeq" id="WP_283713636.1">
    <property type="nucleotide sequence ID" value="NZ_JASJEW010000005.1"/>
</dbReference>
<evidence type="ECO:0000313" key="3">
    <source>
        <dbReference type="Proteomes" id="UP001431693"/>
    </source>
</evidence>
<dbReference type="Proteomes" id="UP001431693">
    <property type="component" value="Unassembled WGS sequence"/>
</dbReference>
<keyword evidence="1" id="KW-0812">Transmembrane</keyword>
<proteinExistence type="predicted"/>
<sequence length="90" mass="10774">MEWPSERRDQIILALDIIFPILILFTWGWVYNVVLIAWIIFLIWLCATTPSGYGRTWYIVITVIAIVLAVFQFCLPDSWMPLGDPWWIWW</sequence>
<comment type="caution">
    <text evidence="2">The sequence shown here is derived from an EMBL/GenBank/DDBJ whole genome shotgun (WGS) entry which is preliminary data.</text>
</comment>
<keyword evidence="1" id="KW-1133">Transmembrane helix</keyword>
<keyword evidence="3" id="KW-1185">Reference proteome</keyword>
<protein>
    <submittedName>
        <fullName evidence="2">Uncharacterized protein</fullName>
    </submittedName>
</protein>
<evidence type="ECO:0000256" key="1">
    <source>
        <dbReference type="SAM" id="Phobius"/>
    </source>
</evidence>
<organism evidence="2 3">
    <name type="scientific">Kribbibacterium absianum</name>
    <dbReference type="NCBI Taxonomy" id="3044210"/>
    <lineage>
        <taxon>Bacteria</taxon>
        <taxon>Bacillati</taxon>
        <taxon>Actinomycetota</taxon>
        <taxon>Coriobacteriia</taxon>
        <taxon>Coriobacteriales</taxon>
        <taxon>Kribbibacteriaceae</taxon>
        <taxon>Kribbibacterium</taxon>
    </lineage>
</organism>
<feature type="transmembrane region" description="Helical" evidence="1">
    <location>
        <begin position="12"/>
        <end position="45"/>
    </location>
</feature>
<feature type="transmembrane region" description="Helical" evidence="1">
    <location>
        <begin position="57"/>
        <end position="75"/>
    </location>
</feature>
<dbReference type="EMBL" id="JASJEX010000002">
    <property type="protein sequence ID" value="MDJ1129286.1"/>
    <property type="molecule type" value="Genomic_DNA"/>
</dbReference>